<feature type="compositionally biased region" description="Acidic residues" evidence="1">
    <location>
        <begin position="29"/>
        <end position="42"/>
    </location>
</feature>
<dbReference type="Proteomes" id="UP000256845">
    <property type="component" value="Unassembled WGS sequence"/>
</dbReference>
<gene>
    <name evidence="3" type="ORF">DFP90_11662</name>
</gene>
<evidence type="ECO:0000256" key="2">
    <source>
        <dbReference type="SAM" id="SignalP"/>
    </source>
</evidence>
<accession>A0A3D9H4X2</accession>
<comment type="caution">
    <text evidence="3">The sequence shown here is derived from an EMBL/GenBank/DDBJ whole genome shotgun (WGS) entry which is preliminary data.</text>
</comment>
<evidence type="ECO:0000256" key="1">
    <source>
        <dbReference type="SAM" id="MobiDB-lite"/>
    </source>
</evidence>
<dbReference type="EMBL" id="QRDW01000016">
    <property type="protein sequence ID" value="RED44221.1"/>
    <property type="molecule type" value="Genomic_DNA"/>
</dbReference>
<name>A0A3D9H4X2_9PROT</name>
<feature type="chain" id="PRO_5017780281" description="Tetratricopeptide repeat protein" evidence="2">
    <location>
        <begin position="27"/>
        <end position="318"/>
    </location>
</feature>
<keyword evidence="2" id="KW-0732">Signal</keyword>
<sequence>MKRLLPALFLLLPACADLTVALSGNAGNEDPEQTAEAGEEDSSFSVASGPNPEHKVYPRPKARPIDEPAPKLAKIISVDIPALVKKGDQLKDQGAYEEALDAYSNADGAMIIEQGEASPKRLPVLDRIIHTAFMLGQKNLAKNSAQAKERIINANADAWEKGKKNGGILHKQSGLIFPKKFGDLERFSLNAYRIDGKEVSQGYRTSNRRLTIYVAEPTETDSFEAYFGQSIQTIEAQFPSLTKVREDWISNGTYGDTGRGRVAVFKYLNAVEGRNYWTSLALFQAKGQFVKLRFTYPENEALAASRDVQTGLRAIGWP</sequence>
<protein>
    <recommendedName>
        <fullName evidence="5">Tetratricopeptide repeat protein</fullName>
    </recommendedName>
</protein>
<dbReference type="AlphaFoldDB" id="A0A3D9H4X2"/>
<keyword evidence="4" id="KW-1185">Reference proteome</keyword>
<proteinExistence type="predicted"/>
<evidence type="ECO:0008006" key="5">
    <source>
        <dbReference type="Google" id="ProtNLM"/>
    </source>
</evidence>
<dbReference type="RefSeq" id="WP_115939297.1">
    <property type="nucleotide sequence ID" value="NZ_QRDW01000016.1"/>
</dbReference>
<reference evidence="3 4" key="1">
    <citation type="submission" date="2018-07" db="EMBL/GenBank/DDBJ databases">
        <title>Genomic Encyclopedia of Type Strains, Phase III (KMG-III): the genomes of soil and plant-associated and newly described type strains.</title>
        <authorList>
            <person name="Whitman W."/>
        </authorList>
    </citation>
    <scope>NUCLEOTIDE SEQUENCE [LARGE SCALE GENOMIC DNA]</scope>
    <source>
        <strain evidence="3 4">CECT 8488</strain>
    </source>
</reference>
<feature type="signal peptide" evidence="2">
    <location>
        <begin position="1"/>
        <end position="26"/>
    </location>
</feature>
<organism evidence="3 4">
    <name type="scientific">Aestuariispira insulae</name>
    <dbReference type="NCBI Taxonomy" id="1461337"/>
    <lineage>
        <taxon>Bacteria</taxon>
        <taxon>Pseudomonadati</taxon>
        <taxon>Pseudomonadota</taxon>
        <taxon>Alphaproteobacteria</taxon>
        <taxon>Rhodospirillales</taxon>
        <taxon>Kiloniellaceae</taxon>
        <taxon>Aestuariispira</taxon>
    </lineage>
</organism>
<feature type="region of interest" description="Disordered" evidence="1">
    <location>
        <begin position="26"/>
        <end position="65"/>
    </location>
</feature>
<evidence type="ECO:0000313" key="4">
    <source>
        <dbReference type="Proteomes" id="UP000256845"/>
    </source>
</evidence>
<evidence type="ECO:0000313" key="3">
    <source>
        <dbReference type="EMBL" id="RED44221.1"/>
    </source>
</evidence>